<keyword evidence="5 9" id="KW-0498">Mitosis</keyword>
<dbReference type="CDD" id="cd23784">
    <property type="entry name" value="RWD_Spc25"/>
    <property type="match status" value="1"/>
</dbReference>
<evidence type="ECO:0000259" key="10">
    <source>
        <dbReference type="Pfam" id="PF08234"/>
    </source>
</evidence>
<gene>
    <name evidence="11" type="ORF">EJB05_19013</name>
</gene>
<evidence type="ECO:0000256" key="2">
    <source>
        <dbReference type="ARBA" id="ARBA00006379"/>
    </source>
</evidence>
<evidence type="ECO:0000256" key="1">
    <source>
        <dbReference type="ARBA" id="ARBA00004584"/>
    </source>
</evidence>
<comment type="function">
    <text evidence="9">Acts as a component of the essential kinetochore-associated NDC80 complex, which is required for chromosome segregation and spindle checkpoint activity.</text>
</comment>
<accession>A0A5J9VNI8</accession>
<dbReference type="Proteomes" id="UP000324897">
    <property type="component" value="Unassembled WGS sequence"/>
</dbReference>
<keyword evidence="3 9" id="KW-0158">Chromosome</keyword>
<dbReference type="Pfam" id="PF08234">
    <property type="entry name" value="Spindle_Spc25"/>
    <property type="match status" value="1"/>
</dbReference>
<dbReference type="PANTHER" id="PTHR14281:SF0">
    <property type="entry name" value="KINETOCHORE PROTEIN SPC25"/>
    <property type="match status" value="1"/>
</dbReference>
<organism evidence="11 12">
    <name type="scientific">Eragrostis curvula</name>
    <name type="common">weeping love grass</name>
    <dbReference type="NCBI Taxonomy" id="38414"/>
    <lineage>
        <taxon>Eukaryota</taxon>
        <taxon>Viridiplantae</taxon>
        <taxon>Streptophyta</taxon>
        <taxon>Embryophyta</taxon>
        <taxon>Tracheophyta</taxon>
        <taxon>Spermatophyta</taxon>
        <taxon>Magnoliopsida</taxon>
        <taxon>Liliopsida</taxon>
        <taxon>Poales</taxon>
        <taxon>Poaceae</taxon>
        <taxon>PACMAD clade</taxon>
        <taxon>Chloridoideae</taxon>
        <taxon>Eragrostideae</taxon>
        <taxon>Eragrostidinae</taxon>
        <taxon>Eragrostis</taxon>
    </lineage>
</organism>
<name>A0A5J9VNI8_9POAL</name>
<evidence type="ECO:0000256" key="8">
    <source>
        <dbReference type="ARBA" id="ARBA00023328"/>
    </source>
</evidence>
<evidence type="ECO:0000256" key="3">
    <source>
        <dbReference type="ARBA" id="ARBA00022454"/>
    </source>
</evidence>
<dbReference type="Gene3D" id="3.30.457.50">
    <property type="entry name" value="Chromosome segregation protein Spc25"/>
    <property type="match status" value="1"/>
</dbReference>
<dbReference type="FunFam" id="3.30.457.50:FF:000001">
    <property type="entry name" value="Probable kinetochore protein spc25"/>
    <property type="match status" value="1"/>
</dbReference>
<comment type="subcellular location">
    <subcellularLocation>
        <location evidence="1">Chromosome</location>
        <location evidence="1">Centromere</location>
    </subcellularLocation>
    <subcellularLocation>
        <location evidence="9">Nucleus</location>
    </subcellularLocation>
    <subcellularLocation>
        <location evidence="9">Chromosome</location>
        <location evidence="9">Centromere</location>
        <location evidence="9">Kinetochore</location>
    </subcellularLocation>
</comment>
<protein>
    <recommendedName>
        <fullName evidence="9">Kinetochore protein SPC25</fullName>
    </recommendedName>
</protein>
<dbReference type="AlphaFoldDB" id="A0A5J9VNI8"/>
<feature type="domain" description="Chromosome segregation protein Spc25 C-terminal" evidence="10">
    <location>
        <begin position="156"/>
        <end position="224"/>
    </location>
</feature>
<keyword evidence="9" id="KW-0539">Nucleus</keyword>
<reference evidence="11 12" key="1">
    <citation type="journal article" date="2019" name="Sci. Rep.">
        <title>A high-quality genome of Eragrostis curvula grass provides insights into Poaceae evolution and supports new strategies to enhance forage quality.</title>
        <authorList>
            <person name="Carballo J."/>
            <person name="Santos B.A.C.M."/>
            <person name="Zappacosta D."/>
            <person name="Garbus I."/>
            <person name="Selva J.P."/>
            <person name="Gallo C.A."/>
            <person name="Diaz A."/>
            <person name="Albertini E."/>
            <person name="Caccamo M."/>
            <person name="Echenique V."/>
        </authorList>
    </citation>
    <scope>NUCLEOTIDE SEQUENCE [LARGE SCALE GENOMIC DNA]</scope>
    <source>
        <strain evidence="12">cv. Victoria</strain>
        <tissue evidence="11">Leaf</tissue>
    </source>
</reference>
<keyword evidence="7 9" id="KW-0131">Cell cycle</keyword>
<comment type="subunit">
    <text evidence="9">Component of the NDC80 complex.</text>
</comment>
<dbReference type="OrthoDB" id="6353017at2759"/>
<evidence type="ECO:0000256" key="5">
    <source>
        <dbReference type="ARBA" id="ARBA00022776"/>
    </source>
</evidence>
<evidence type="ECO:0000313" key="11">
    <source>
        <dbReference type="EMBL" id="TVU37046.1"/>
    </source>
</evidence>
<dbReference type="GO" id="GO:0005634">
    <property type="term" value="C:nucleus"/>
    <property type="evidence" value="ECO:0007669"/>
    <property type="project" value="UniProtKB-SubCell"/>
</dbReference>
<proteinExistence type="inferred from homology"/>
<dbReference type="Gramene" id="TVU37046">
    <property type="protein sequence ID" value="TVU37046"/>
    <property type="gene ID" value="EJB05_19013"/>
</dbReference>
<keyword evidence="4 9" id="KW-0132">Cell division</keyword>
<dbReference type="GO" id="GO:0007059">
    <property type="term" value="P:chromosome segregation"/>
    <property type="evidence" value="ECO:0007669"/>
    <property type="project" value="InterPro"/>
</dbReference>
<dbReference type="PANTHER" id="PTHR14281">
    <property type="entry name" value="KINETOCHORE PROTEIN SPC25-RELATED"/>
    <property type="match status" value="1"/>
</dbReference>
<comment type="caution">
    <text evidence="11">The sequence shown here is derived from an EMBL/GenBank/DDBJ whole genome shotgun (WGS) entry which is preliminary data.</text>
</comment>
<keyword evidence="8 9" id="KW-0137">Centromere</keyword>
<evidence type="ECO:0000256" key="9">
    <source>
        <dbReference type="RuleBase" id="RU367150"/>
    </source>
</evidence>
<dbReference type="InterPro" id="IPR013255">
    <property type="entry name" value="Spc25_C"/>
</dbReference>
<keyword evidence="6" id="KW-0175">Coiled coil</keyword>
<dbReference type="EMBL" id="RWGY01000009">
    <property type="protein sequence ID" value="TVU37046.1"/>
    <property type="molecule type" value="Genomic_DNA"/>
</dbReference>
<evidence type="ECO:0000256" key="7">
    <source>
        <dbReference type="ARBA" id="ARBA00023306"/>
    </source>
</evidence>
<evidence type="ECO:0000313" key="12">
    <source>
        <dbReference type="Proteomes" id="UP000324897"/>
    </source>
</evidence>
<sequence>MADLRRRMAEQRVQIQRRIDRGRDRASTSASAFSAALLSARSIADQTVSHRAQLNGLKVQLRKHETDLAQALTVQTSKKSKYKLIDESISNTTATNERLRSLVMEQRQRRDECTKIISNQLQAIESPEADSAAQGEKNLDEAIMWYDKFLGFQVVGGEGVKFVFNKIDVQSPDKEYLFCIKLAKEKYSLLQCVPFVDGSKELVRDLNCDNDLFKFVRIMRERFQAATITGVLPASSFCPVASSITSSSLSSLSLDSRSENTANQTQSHILSGTKNQEIKKGLPNRSAISPGTVLSSKRHSLRILVRTPLKSSDGYGVTNSMLGLQAAGCILDKQREVHLEVEDFPFFHRDLAFSPPKANSNGLRGSVQQNKPSLYRQASNMNLTNCVFCKLFCLFWHLSPKLHCIS</sequence>
<comment type="similarity">
    <text evidence="2 9">Belongs to the SPC25 family.</text>
</comment>
<keyword evidence="12" id="KW-1185">Reference proteome</keyword>
<dbReference type="GO" id="GO:0051301">
    <property type="term" value="P:cell division"/>
    <property type="evidence" value="ECO:0007669"/>
    <property type="project" value="UniProtKB-UniRule"/>
</dbReference>
<dbReference type="InterPro" id="IPR045143">
    <property type="entry name" value="Spc25"/>
</dbReference>
<evidence type="ECO:0000256" key="4">
    <source>
        <dbReference type="ARBA" id="ARBA00022618"/>
    </source>
</evidence>
<evidence type="ECO:0000256" key="6">
    <source>
        <dbReference type="ARBA" id="ARBA00023054"/>
    </source>
</evidence>
<dbReference type="GO" id="GO:0031262">
    <property type="term" value="C:Ndc80 complex"/>
    <property type="evidence" value="ECO:0007669"/>
    <property type="project" value="InterPro"/>
</dbReference>
<keyword evidence="9" id="KW-0995">Kinetochore</keyword>